<dbReference type="Pfam" id="PF25362">
    <property type="entry name" value="bPH_11"/>
    <property type="match status" value="1"/>
</dbReference>
<feature type="transmembrane region" description="Helical" evidence="1">
    <location>
        <begin position="6"/>
        <end position="25"/>
    </location>
</feature>
<evidence type="ECO:0000313" key="4">
    <source>
        <dbReference type="Proteomes" id="UP001589896"/>
    </source>
</evidence>
<dbReference type="RefSeq" id="WP_386676281.1">
    <property type="nucleotide sequence ID" value="NZ_JBHLTG010000013.1"/>
</dbReference>
<reference evidence="3 4" key="1">
    <citation type="submission" date="2024-09" db="EMBL/GenBank/DDBJ databases">
        <authorList>
            <person name="Sun Q."/>
            <person name="Mori K."/>
        </authorList>
    </citation>
    <scope>NUCLEOTIDE SEQUENCE [LARGE SCALE GENOMIC DNA]</scope>
    <source>
        <strain evidence="3 4">KCTC 23076</strain>
    </source>
</reference>
<gene>
    <name evidence="3" type="ORF">ACFFGH_31320</name>
</gene>
<dbReference type="InterPro" id="IPR057446">
    <property type="entry name" value="PH_bac"/>
</dbReference>
<organism evidence="3 4">
    <name type="scientific">Lysobacter korlensis</name>
    <dbReference type="NCBI Taxonomy" id="553636"/>
    <lineage>
        <taxon>Bacteria</taxon>
        <taxon>Pseudomonadati</taxon>
        <taxon>Pseudomonadota</taxon>
        <taxon>Gammaproteobacteria</taxon>
        <taxon>Lysobacterales</taxon>
        <taxon>Lysobacteraceae</taxon>
        <taxon>Lysobacter</taxon>
    </lineage>
</organism>
<accession>A0ABV6S2L2</accession>
<comment type="caution">
    <text evidence="3">The sequence shown here is derived from an EMBL/GenBank/DDBJ whole genome shotgun (WGS) entry which is preliminary data.</text>
</comment>
<protein>
    <recommendedName>
        <fullName evidence="2">PH domain-containing protein</fullName>
    </recommendedName>
</protein>
<sequence>MDRTAAAALVLVILVVLLGLMWLGWRNLRRRSAGIPAPLALPAESGAERYRTAGLHVATTHAGRPLDRVAVRGLAFRANADIRVTSGGVELRLAGGAECFVPAASVQGVERSSWTIDRAVERDGLVVLRWTLGETPVDTNLRVEDPAALAASLSTLLEVPEGRKPA</sequence>
<proteinExistence type="predicted"/>
<keyword evidence="1" id="KW-0472">Membrane</keyword>
<keyword evidence="4" id="KW-1185">Reference proteome</keyword>
<keyword evidence="1" id="KW-1133">Transmembrane helix</keyword>
<name>A0ABV6S2L2_9GAMM</name>
<evidence type="ECO:0000313" key="3">
    <source>
        <dbReference type="EMBL" id="MFC0682343.1"/>
    </source>
</evidence>
<keyword evidence="1" id="KW-0812">Transmembrane</keyword>
<evidence type="ECO:0000259" key="2">
    <source>
        <dbReference type="Pfam" id="PF25362"/>
    </source>
</evidence>
<feature type="domain" description="PH" evidence="2">
    <location>
        <begin position="38"/>
        <end position="151"/>
    </location>
</feature>
<dbReference type="EMBL" id="JBHLTG010000013">
    <property type="protein sequence ID" value="MFC0682343.1"/>
    <property type="molecule type" value="Genomic_DNA"/>
</dbReference>
<evidence type="ECO:0000256" key="1">
    <source>
        <dbReference type="SAM" id="Phobius"/>
    </source>
</evidence>
<dbReference type="Proteomes" id="UP001589896">
    <property type="component" value="Unassembled WGS sequence"/>
</dbReference>